<evidence type="ECO:0000313" key="1">
    <source>
        <dbReference type="EMBL" id="CAB4670828.1"/>
    </source>
</evidence>
<organism evidence="1">
    <name type="scientific">freshwater metagenome</name>
    <dbReference type="NCBI Taxonomy" id="449393"/>
    <lineage>
        <taxon>unclassified sequences</taxon>
        <taxon>metagenomes</taxon>
        <taxon>ecological metagenomes</taxon>
    </lineage>
</organism>
<proteinExistence type="predicted"/>
<dbReference type="EMBL" id="CAEZWW010000056">
    <property type="protein sequence ID" value="CAB4670828.1"/>
    <property type="molecule type" value="Genomic_DNA"/>
</dbReference>
<dbReference type="AlphaFoldDB" id="A0A6J6MD38"/>
<reference evidence="1" key="1">
    <citation type="submission" date="2020-05" db="EMBL/GenBank/DDBJ databases">
        <authorList>
            <person name="Chiriac C."/>
            <person name="Salcher M."/>
            <person name="Ghai R."/>
            <person name="Kavagutti S V."/>
        </authorList>
    </citation>
    <scope>NUCLEOTIDE SEQUENCE</scope>
</reference>
<protein>
    <submittedName>
        <fullName evidence="1">Unannotated protein</fullName>
    </submittedName>
</protein>
<name>A0A6J6MD38_9ZZZZ</name>
<gene>
    <name evidence="1" type="ORF">UFOPK2310_00601</name>
</gene>
<accession>A0A6J6MD38</accession>
<sequence>MFHAESLFFVKNHQTQILEAHIRGQHAVGADHHVDGAITQTCHHLAGFFVGVETREPGNL</sequence>